<dbReference type="GO" id="GO:0005524">
    <property type="term" value="F:ATP binding"/>
    <property type="evidence" value="ECO:0007669"/>
    <property type="project" value="UniProtKB-KW"/>
</dbReference>
<dbReference type="SUPFAM" id="SSF52540">
    <property type="entry name" value="P-loop containing nucleoside triphosphate hydrolases"/>
    <property type="match status" value="1"/>
</dbReference>
<dbReference type="GO" id="GO:0015658">
    <property type="term" value="F:branched-chain amino acid transmembrane transporter activity"/>
    <property type="evidence" value="ECO:0007669"/>
    <property type="project" value="InterPro"/>
</dbReference>
<evidence type="ECO:0000259" key="10">
    <source>
        <dbReference type="PROSITE" id="PS50893"/>
    </source>
</evidence>
<accession>A0A543PA95</accession>
<comment type="subcellular location">
    <subcellularLocation>
        <location evidence="1">Cell membrane</location>
        <topology evidence="1">Multi-pass membrane protein</topology>
    </subcellularLocation>
</comment>
<keyword evidence="2" id="KW-0813">Transport</keyword>
<keyword evidence="3" id="KW-1003">Cell membrane</keyword>
<protein>
    <submittedName>
        <fullName evidence="11">Amino acid/amide ABC transporter membrane protein 2 (HAAT family) /amino acid/amide ABC transporter ATP-binding protein 1 (HAAT family)</fullName>
    </submittedName>
</protein>
<reference evidence="11 12" key="1">
    <citation type="submission" date="2019-06" db="EMBL/GenBank/DDBJ databases">
        <title>Sequencing the genomes of 1000 actinobacteria strains.</title>
        <authorList>
            <person name="Klenk H.-P."/>
        </authorList>
    </citation>
    <scope>NUCLEOTIDE SEQUENCE [LARGE SCALE GENOMIC DNA]</scope>
    <source>
        <strain evidence="11 12">DSM 46837</strain>
    </source>
</reference>
<dbReference type="GO" id="GO:0016887">
    <property type="term" value="F:ATP hydrolysis activity"/>
    <property type="evidence" value="ECO:0007669"/>
    <property type="project" value="InterPro"/>
</dbReference>
<dbReference type="Proteomes" id="UP000319865">
    <property type="component" value="Unassembled WGS sequence"/>
</dbReference>
<feature type="transmembrane region" description="Helical" evidence="9">
    <location>
        <begin position="48"/>
        <end position="67"/>
    </location>
</feature>
<evidence type="ECO:0000256" key="5">
    <source>
        <dbReference type="ARBA" id="ARBA00022741"/>
    </source>
</evidence>
<organism evidence="11 12">
    <name type="scientific">Blastococcus colisei</name>
    <dbReference type="NCBI Taxonomy" id="1564162"/>
    <lineage>
        <taxon>Bacteria</taxon>
        <taxon>Bacillati</taxon>
        <taxon>Actinomycetota</taxon>
        <taxon>Actinomycetes</taxon>
        <taxon>Geodermatophilales</taxon>
        <taxon>Geodermatophilaceae</taxon>
        <taxon>Blastococcus</taxon>
    </lineage>
</organism>
<feature type="transmembrane region" description="Helical" evidence="9">
    <location>
        <begin position="125"/>
        <end position="146"/>
    </location>
</feature>
<dbReference type="InterPro" id="IPR001851">
    <property type="entry name" value="ABC_transp_permease"/>
</dbReference>
<keyword evidence="4 9" id="KW-0812">Transmembrane</keyword>
<dbReference type="Pfam" id="PF00005">
    <property type="entry name" value="ABC_tran"/>
    <property type="match status" value="1"/>
</dbReference>
<evidence type="ECO:0000256" key="3">
    <source>
        <dbReference type="ARBA" id="ARBA00022475"/>
    </source>
</evidence>
<evidence type="ECO:0000256" key="1">
    <source>
        <dbReference type="ARBA" id="ARBA00004651"/>
    </source>
</evidence>
<dbReference type="CDD" id="cd06581">
    <property type="entry name" value="TM_PBP1_LivM_like"/>
    <property type="match status" value="1"/>
</dbReference>
<dbReference type="OrthoDB" id="9805514at2"/>
<keyword evidence="5" id="KW-0547">Nucleotide-binding</keyword>
<feature type="transmembrane region" description="Helical" evidence="9">
    <location>
        <begin position="318"/>
        <end position="340"/>
    </location>
</feature>
<feature type="transmembrane region" description="Helical" evidence="9">
    <location>
        <begin position="281"/>
        <end position="306"/>
    </location>
</feature>
<dbReference type="InterPro" id="IPR027417">
    <property type="entry name" value="P-loop_NTPase"/>
</dbReference>
<evidence type="ECO:0000256" key="6">
    <source>
        <dbReference type="ARBA" id="ARBA00022840"/>
    </source>
</evidence>
<keyword evidence="7 9" id="KW-1133">Transmembrane helix</keyword>
<evidence type="ECO:0000256" key="2">
    <source>
        <dbReference type="ARBA" id="ARBA00022448"/>
    </source>
</evidence>
<dbReference type="EMBL" id="VFQE01000001">
    <property type="protein sequence ID" value="TQN40989.1"/>
    <property type="molecule type" value="Genomic_DNA"/>
</dbReference>
<keyword evidence="8 9" id="KW-0472">Membrane</keyword>
<name>A0A543PA95_9ACTN</name>
<feature type="transmembrane region" description="Helical" evidence="9">
    <location>
        <begin position="193"/>
        <end position="211"/>
    </location>
</feature>
<evidence type="ECO:0000313" key="11">
    <source>
        <dbReference type="EMBL" id="TQN40989.1"/>
    </source>
</evidence>
<keyword evidence="6 11" id="KW-0067">ATP-binding</keyword>
<gene>
    <name evidence="11" type="ORF">FHU33_0341</name>
</gene>
<evidence type="ECO:0000256" key="9">
    <source>
        <dbReference type="SAM" id="Phobius"/>
    </source>
</evidence>
<evidence type="ECO:0000256" key="7">
    <source>
        <dbReference type="ARBA" id="ARBA00022989"/>
    </source>
</evidence>
<dbReference type="InterPro" id="IPR043428">
    <property type="entry name" value="LivM-like"/>
</dbReference>
<dbReference type="AlphaFoldDB" id="A0A543PA95"/>
<dbReference type="CDD" id="cd03219">
    <property type="entry name" value="ABC_Mj1267_LivG_branched"/>
    <property type="match status" value="1"/>
</dbReference>
<dbReference type="InterPro" id="IPR051120">
    <property type="entry name" value="ABC_AA/LPS_Transport"/>
</dbReference>
<evidence type="ECO:0000256" key="8">
    <source>
        <dbReference type="ARBA" id="ARBA00023136"/>
    </source>
</evidence>
<proteinExistence type="predicted"/>
<dbReference type="PROSITE" id="PS50893">
    <property type="entry name" value="ABC_TRANSPORTER_2"/>
    <property type="match status" value="1"/>
</dbReference>
<dbReference type="GO" id="GO:0005886">
    <property type="term" value="C:plasma membrane"/>
    <property type="evidence" value="ECO:0007669"/>
    <property type="project" value="UniProtKB-SubCell"/>
</dbReference>
<feature type="domain" description="ABC transporter" evidence="10">
    <location>
        <begin position="384"/>
        <end position="616"/>
    </location>
</feature>
<dbReference type="RefSeq" id="WP_142023788.1">
    <property type="nucleotide sequence ID" value="NZ_VFQE01000001.1"/>
</dbReference>
<dbReference type="Gene3D" id="3.40.50.300">
    <property type="entry name" value="P-loop containing nucleotide triphosphate hydrolases"/>
    <property type="match status" value="1"/>
</dbReference>
<dbReference type="SMART" id="SM00382">
    <property type="entry name" value="AAA"/>
    <property type="match status" value="1"/>
</dbReference>
<feature type="transmembrane region" description="Helical" evidence="9">
    <location>
        <begin position="242"/>
        <end position="261"/>
    </location>
</feature>
<keyword evidence="12" id="KW-1185">Reference proteome</keyword>
<sequence>MTDHPGTPVDRPAEPGRGSLVATLIGRGRGAASTRHTGGRLPSTRSDALQALALVVLVCLFLSWGLLGSLSTNQLAIDIAMFVALAYAFNVISGFTGYISFGQVVFFGLGAFATALLIIHLDVPWFLATLLGGAGAALLAVPIGAVMLRLQGIYFALGMFGLAYIVHLLLSQWDFTGGSTGLVVPGVIAQKPVLLGVTGVAVAAFAVNAFMARSSFGLRAMAVRDDEQVAAAMGVPTTRIKVLAFLLSAVFPAVVGGMVAYNRGFIDTSSVFNPAIDLQVIVLVLAGGIGTLWGPLIGAVLLTVVSDQLADSFPDYQLALFGLLVILVTILLPGGIVSVVNRWGWLRRAIVRGTADLPATTDLERELAAAHTPRADRRDGEELLVCTDVGVTFGGVQALRGVDFTVRRGETVFIIGANGAGKTTLFNAITGVVTPSSGSVVFDGRPVHKVPAHQLARRGLARTFQIPRPFASMTVWENVYLAALGGRHRRQAREQAAWVVRVLGLEEIRFAASDTLAVGHRRMVELGRALALGPSLILLDEVMAGMSDDELERVRDAIRRMPAFGVDAVAGIEHVIKAIVDLADEIVVMDRGARIISGEPNEILRHPEVIRAYLGTGGGLDAAAPAARDVQ</sequence>
<feature type="transmembrane region" description="Helical" evidence="9">
    <location>
        <begin position="153"/>
        <end position="173"/>
    </location>
</feature>
<comment type="caution">
    <text evidence="11">The sequence shown here is derived from an EMBL/GenBank/DDBJ whole genome shotgun (WGS) entry which is preliminary data.</text>
</comment>
<evidence type="ECO:0000256" key="4">
    <source>
        <dbReference type="ARBA" id="ARBA00022692"/>
    </source>
</evidence>
<dbReference type="PANTHER" id="PTHR45772">
    <property type="entry name" value="CONSERVED COMPONENT OF ABC TRANSPORTER FOR NATURAL AMINO ACIDS-RELATED"/>
    <property type="match status" value="1"/>
</dbReference>
<dbReference type="InterPro" id="IPR003593">
    <property type="entry name" value="AAA+_ATPase"/>
</dbReference>
<dbReference type="InterPro" id="IPR003439">
    <property type="entry name" value="ABC_transporter-like_ATP-bd"/>
</dbReference>
<dbReference type="Pfam" id="PF02653">
    <property type="entry name" value="BPD_transp_2"/>
    <property type="match status" value="1"/>
</dbReference>
<evidence type="ECO:0000313" key="12">
    <source>
        <dbReference type="Proteomes" id="UP000319865"/>
    </source>
</evidence>